<feature type="compositionally biased region" description="Basic and acidic residues" evidence="1">
    <location>
        <begin position="260"/>
        <end position="275"/>
    </location>
</feature>
<organism evidence="2 3">
    <name type="scientific">Astyanax mexicanus</name>
    <name type="common">Blind cave fish</name>
    <name type="synonym">Astyanax fasciatus mexicanus</name>
    <dbReference type="NCBI Taxonomy" id="7994"/>
    <lineage>
        <taxon>Eukaryota</taxon>
        <taxon>Metazoa</taxon>
        <taxon>Chordata</taxon>
        <taxon>Craniata</taxon>
        <taxon>Vertebrata</taxon>
        <taxon>Euteleostomi</taxon>
        <taxon>Actinopterygii</taxon>
        <taxon>Neopterygii</taxon>
        <taxon>Teleostei</taxon>
        <taxon>Ostariophysi</taxon>
        <taxon>Characiformes</taxon>
        <taxon>Characoidei</taxon>
        <taxon>Acestrorhamphidae</taxon>
        <taxon>Acestrorhamphinae</taxon>
        <taxon>Astyanax</taxon>
    </lineage>
</organism>
<feature type="region of interest" description="Disordered" evidence="1">
    <location>
        <begin position="192"/>
        <end position="358"/>
    </location>
</feature>
<feature type="compositionally biased region" description="Polar residues" evidence="1">
    <location>
        <begin position="335"/>
        <end position="347"/>
    </location>
</feature>
<gene>
    <name evidence="2" type="ORF">AMEX_G23998</name>
</gene>
<protein>
    <submittedName>
        <fullName evidence="2">ABC transporter F family member 4-like isoform X1</fullName>
    </submittedName>
</protein>
<dbReference type="Proteomes" id="UP000752171">
    <property type="component" value="Unassembled WGS sequence"/>
</dbReference>
<evidence type="ECO:0000256" key="1">
    <source>
        <dbReference type="SAM" id="MobiDB-lite"/>
    </source>
</evidence>
<dbReference type="AlphaFoldDB" id="A0A8T2KSD8"/>
<proteinExistence type="predicted"/>
<name>A0A8T2KSD8_ASTMX</name>
<reference evidence="2 3" key="1">
    <citation type="submission" date="2021-07" db="EMBL/GenBank/DDBJ databases">
        <authorList>
            <person name="Imarazene B."/>
            <person name="Zahm M."/>
            <person name="Klopp C."/>
            <person name="Cabau C."/>
            <person name="Beille S."/>
            <person name="Jouanno E."/>
            <person name="Castinel A."/>
            <person name="Lluch J."/>
            <person name="Gil L."/>
            <person name="Kuchtly C."/>
            <person name="Lopez Roques C."/>
            <person name="Donnadieu C."/>
            <person name="Parrinello H."/>
            <person name="Journot L."/>
            <person name="Du K."/>
            <person name="Schartl M."/>
            <person name="Retaux S."/>
            <person name="Guiguen Y."/>
        </authorList>
    </citation>
    <scope>NUCLEOTIDE SEQUENCE [LARGE SCALE GENOMIC DNA]</scope>
    <source>
        <strain evidence="2">Pach_M1</strain>
        <tissue evidence="2">Testis</tissue>
    </source>
</reference>
<sequence length="383" mass="44514">MMSSQLYILILLESSRETEGDLKREDMFDLDKMDFSALMAKPKGTKVFVPDKCKVQFFRGKLGQSLSPDKQDCDFGDPKMSKKLGEYNCLHDKYLKKFFRHPMKKKQLIKLGIISQDGKVRCSVKEFNEYVEHLKSTPLKQDTSEFKQPSLQMTCQFKGSSRPEKKIKKETEELRLIDLEEEGHVSVEDLKQTPRKEKVEDISEFKQPSVQMTCQSKGSSRPEKKERRMKQKLTNPDVKDERTLLAHSYTLERDDDDQVFDFKTEKEPEELRLIDLEEEEQEEEEESFQTEVADVLVEDIDQTPREETVEMTTSKPILSPETEKKLKKKKSSSLTWVNVQESSSTQENMEEASKEGDSRGSIWSIFKKVWKAVKRPKSAPPAI</sequence>
<evidence type="ECO:0000313" key="3">
    <source>
        <dbReference type="Proteomes" id="UP000752171"/>
    </source>
</evidence>
<evidence type="ECO:0000313" key="2">
    <source>
        <dbReference type="EMBL" id="KAG9262243.1"/>
    </source>
</evidence>
<accession>A0A8T2KSD8</accession>
<feature type="compositionally biased region" description="Acidic residues" evidence="1">
    <location>
        <begin position="276"/>
        <end position="288"/>
    </location>
</feature>
<dbReference type="EMBL" id="JAICCE010000021">
    <property type="protein sequence ID" value="KAG9262243.1"/>
    <property type="molecule type" value="Genomic_DNA"/>
</dbReference>
<comment type="caution">
    <text evidence="2">The sequence shown here is derived from an EMBL/GenBank/DDBJ whole genome shotgun (WGS) entry which is preliminary data.</text>
</comment>
<feature type="compositionally biased region" description="Polar residues" evidence="1">
    <location>
        <begin position="206"/>
        <end position="219"/>
    </location>
</feature>
<feature type="compositionally biased region" description="Basic and acidic residues" evidence="1">
    <location>
        <begin position="192"/>
        <end position="204"/>
    </location>
</feature>